<dbReference type="EMBL" id="CP036265">
    <property type="protein sequence ID" value="QDT16591.1"/>
    <property type="molecule type" value="Genomic_DNA"/>
</dbReference>
<feature type="transmembrane region" description="Helical" evidence="1">
    <location>
        <begin position="6"/>
        <end position="22"/>
    </location>
</feature>
<keyword evidence="1" id="KW-1133">Transmembrane helix</keyword>
<dbReference type="Proteomes" id="UP000318741">
    <property type="component" value="Chromosome"/>
</dbReference>
<dbReference type="RefSeq" id="WP_145359416.1">
    <property type="nucleotide sequence ID" value="NZ_CP036265.1"/>
</dbReference>
<dbReference type="OrthoDB" id="9785126at2"/>
<feature type="domain" description="Potassium channel" evidence="2">
    <location>
        <begin position="83"/>
        <end position="153"/>
    </location>
</feature>
<evidence type="ECO:0000256" key="1">
    <source>
        <dbReference type="SAM" id="Phobius"/>
    </source>
</evidence>
<accession>A0A517PB70</accession>
<reference evidence="3 4" key="1">
    <citation type="submission" date="2019-02" db="EMBL/GenBank/DDBJ databases">
        <title>Deep-cultivation of Planctomycetes and their phenomic and genomic characterization uncovers novel biology.</title>
        <authorList>
            <person name="Wiegand S."/>
            <person name="Jogler M."/>
            <person name="Boedeker C."/>
            <person name="Pinto D."/>
            <person name="Vollmers J."/>
            <person name="Rivas-Marin E."/>
            <person name="Kohn T."/>
            <person name="Peeters S.H."/>
            <person name="Heuer A."/>
            <person name="Rast P."/>
            <person name="Oberbeckmann S."/>
            <person name="Bunk B."/>
            <person name="Jeske O."/>
            <person name="Meyerdierks A."/>
            <person name="Storesund J.E."/>
            <person name="Kallscheuer N."/>
            <person name="Luecker S."/>
            <person name="Lage O.M."/>
            <person name="Pohl T."/>
            <person name="Merkel B.J."/>
            <person name="Hornburger P."/>
            <person name="Mueller R.-W."/>
            <person name="Bruemmer F."/>
            <person name="Labrenz M."/>
            <person name="Spormann A.M."/>
            <person name="Op den Camp H."/>
            <person name="Overmann J."/>
            <person name="Amann R."/>
            <person name="Jetten M.S.M."/>
            <person name="Mascher T."/>
            <person name="Medema M.H."/>
            <person name="Devos D.P."/>
            <person name="Kaster A.-K."/>
            <person name="Ovreas L."/>
            <person name="Rohde M."/>
            <person name="Galperin M.Y."/>
            <person name="Jogler C."/>
        </authorList>
    </citation>
    <scope>NUCLEOTIDE SEQUENCE [LARGE SCALE GENOMIC DNA]</scope>
    <source>
        <strain evidence="3 4">CA12</strain>
    </source>
</reference>
<dbReference type="InterPro" id="IPR013099">
    <property type="entry name" value="K_chnl_dom"/>
</dbReference>
<evidence type="ECO:0000313" key="3">
    <source>
        <dbReference type="EMBL" id="QDT16591.1"/>
    </source>
</evidence>
<dbReference type="SUPFAM" id="SSF81324">
    <property type="entry name" value="Voltage-gated potassium channels"/>
    <property type="match status" value="1"/>
</dbReference>
<sequence>MSGALLQAAGGALVLLAGYDLYRTVLVPRGRGGPVTRGVCRGIWRAASLGGDRVKAQAGPLTVVGGVAAWGALLAVGFALVTWPALGEGVAASGDRETPTDFLAALYYSGFNLTTLGTGDLVPRTDVYRVLMIAEAAVGFSYLTLALTYVMSVYDALNRRNVFALGLHQRTSDTGDAATYLAGLLPGPPAAASQDLTALSGELAQLFEAHHFYPVLHYFRLPEPRYAMARILFVTLDAASLIRSAPDGPEAKTLAESAAVEALWRGGLRPVHELAPLFLPDQSPDGPPDGGTLEQDRDRWQAHYLRAAAKLRAAGVACRDDDAGFARYAAGRAEWDAVVRRFATFMDYDWDAIADPHTGG</sequence>
<feature type="transmembrane region" description="Helical" evidence="1">
    <location>
        <begin position="63"/>
        <end position="86"/>
    </location>
</feature>
<name>A0A517PB70_9PLAN</name>
<evidence type="ECO:0000313" key="4">
    <source>
        <dbReference type="Proteomes" id="UP000318741"/>
    </source>
</evidence>
<keyword evidence="1" id="KW-0472">Membrane</keyword>
<dbReference type="Pfam" id="PF07885">
    <property type="entry name" value="Ion_trans_2"/>
    <property type="match status" value="1"/>
</dbReference>
<protein>
    <submittedName>
        <fullName evidence="3">Ion channel</fullName>
    </submittedName>
</protein>
<keyword evidence="1" id="KW-0812">Transmembrane</keyword>
<keyword evidence="4" id="KW-1185">Reference proteome</keyword>
<dbReference type="AlphaFoldDB" id="A0A517PB70"/>
<dbReference type="KEGG" id="acaf:CA12_26970"/>
<organism evidence="3 4">
    <name type="scientific">Alienimonas californiensis</name>
    <dbReference type="NCBI Taxonomy" id="2527989"/>
    <lineage>
        <taxon>Bacteria</taxon>
        <taxon>Pseudomonadati</taxon>
        <taxon>Planctomycetota</taxon>
        <taxon>Planctomycetia</taxon>
        <taxon>Planctomycetales</taxon>
        <taxon>Planctomycetaceae</taxon>
        <taxon>Alienimonas</taxon>
    </lineage>
</organism>
<dbReference type="Gene3D" id="1.10.287.70">
    <property type="match status" value="1"/>
</dbReference>
<gene>
    <name evidence="3" type="ORF">CA12_26970</name>
</gene>
<feature type="transmembrane region" description="Helical" evidence="1">
    <location>
        <begin position="127"/>
        <end position="150"/>
    </location>
</feature>
<proteinExistence type="predicted"/>
<evidence type="ECO:0000259" key="2">
    <source>
        <dbReference type="Pfam" id="PF07885"/>
    </source>
</evidence>